<proteinExistence type="predicted"/>
<dbReference type="EMBL" id="OBMQ01000008">
    <property type="protein sequence ID" value="SOC14972.1"/>
    <property type="molecule type" value="Genomic_DNA"/>
</dbReference>
<gene>
    <name evidence="2" type="ORF">SAMN05880501_10813</name>
</gene>
<evidence type="ECO:0000256" key="1">
    <source>
        <dbReference type="SAM" id="Phobius"/>
    </source>
</evidence>
<dbReference type="AlphaFoldDB" id="A0A285T661"/>
<name>A0A285T661_9BACL</name>
<organism evidence="2 3">
    <name type="scientific">Ureibacillus xyleni</name>
    <dbReference type="NCBI Taxonomy" id="614648"/>
    <lineage>
        <taxon>Bacteria</taxon>
        <taxon>Bacillati</taxon>
        <taxon>Bacillota</taxon>
        <taxon>Bacilli</taxon>
        <taxon>Bacillales</taxon>
        <taxon>Caryophanaceae</taxon>
        <taxon>Ureibacillus</taxon>
    </lineage>
</organism>
<sequence>MQNVSKRTFLWIVPIIIIALFWYFYGPQKEITDNEYITYIKETSVNDTGEQTLDAAFSNYCEEGKWVFFKTQKNHNVVEFKGACPVDGNVNDVNLQFVVEDEQKGYKVGALLLDGVQQSEEDRDQFLNMVVSK</sequence>
<dbReference type="OrthoDB" id="2453589at2"/>
<dbReference type="RefSeq" id="WP_097073958.1">
    <property type="nucleotide sequence ID" value="NZ_OBMQ01000008.1"/>
</dbReference>
<feature type="transmembrane region" description="Helical" evidence="1">
    <location>
        <begin position="9"/>
        <end position="25"/>
    </location>
</feature>
<keyword evidence="1" id="KW-0812">Transmembrane</keyword>
<evidence type="ECO:0000313" key="3">
    <source>
        <dbReference type="Proteomes" id="UP000219636"/>
    </source>
</evidence>
<protein>
    <recommendedName>
        <fullName evidence="4">Glucosamine 6-phosphate synthetase</fullName>
    </recommendedName>
</protein>
<evidence type="ECO:0000313" key="2">
    <source>
        <dbReference type="EMBL" id="SOC14972.1"/>
    </source>
</evidence>
<keyword evidence="3" id="KW-1185">Reference proteome</keyword>
<dbReference type="Proteomes" id="UP000219636">
    <property type="component" value="Unassembled WGS sequence"/>
</dbReference>
<reference evidence="3" key="1">
    <citation type="submission" date="2017-08" db="EMBL/GenBank/DDBJ databases">
        <authorList>
            <person name="Varghese N."/>
            <person name="Submissions S."/>
        </authorList>
    </citation>
    <scope>NUCLEOTIDE SEQUENCE [LARGE SCALE GENOMIC DNA]</scope>
    <source>
        <strain evidence="3">JC22</strain>
    </source>
</reference>
<keyword evidence="1" id="KW-1133">Transmembrane helix</keyword>
<keyword evidence="1" id="KW-0472">Membrane</keyword>
<evidence type="ECO:0008006" key="4">
    <source>
        <dbReference type="Google" id="ProtNLM"/>
    </source>
</evidence>
<accession>A0A285T661</accession>